<dbReference type="PANTHER" id="PTHR23422">
    <property type="entry name" value="DIPEPTIDYL PEPTIDASE III-RELATED"/>
    <property type="match status" value="1"/>
</dbReference>
<dbReference type="GO" id="GO:0005737">
    <property type="term" value="C:cytoplasm"/>
    <property type="evidence" value="ECO:0007669"/>
    <property type="project" value="TreeGrafter"/>
</dbReference>
<feature type="region of interest" description="Disordered" evidence="3">
    <location>
        <begin position="833"/>
        <end position="945"/>
    </location>
</feature>
<reference evidence="4" key="1">
    <citation type="submission" date="2020-11" db="EMBL/GenBank/DDBJ databases">
        <authorList>
            <person name="Tran Van P."/>
        </authorList>
    </citation>
    <scope>NUCLEOTIDE SEQUENCE</scope>
</reference>
<feature type="compositionally biased region" description="Low complexity" evidence="3">
    <location>
        <begin position="771"/>
        <end position="801"/>
    </location>
</feature>
<gene>
    <name evidence="4" type="ORF">TBIB3V08_LOCUS6658</name>
</gene>
<keyword evidence="2" id="KW-0378">Hydrolase</keyword>
<evidence type="ECO:0000256" key="1">
    <source>
        <dbReference type="ARBA" id="ARBA00022723"/>
    </source>
</evidence>
<dbReference type="Gene3D" id="3.30.540.30">
    <property type="match status" value="3"/>
</dbReference>
<evidence type="ECO:0000313" key="4">
    <source>
        <dbReference type="EMBL" id="CAD7444277.1"/>
    </source>
</evidence>
<dbReference type="InterPro" id="IPR039461">
    <property type="entry name" value="Peptidase_M49"/>
</dbReference>
<feature type="compositionally biased region" description="Basic and acidic residues" evidence="3">
    <location>
        <begin position="916"/>
        <end position="945"/>
    </location>
</feature>
<sequence>MTSEDVIESDVLSLESSLSFTDSVQNYTPSKSEVIKIDSSASPYSEKYKYSEIDSSRQFESLTENQKLYAHYLSDACWNGSLIVFFQTSAESPLILLFFLKLLLPQSLEELKTTSLENGVTEENYEEFLLYVARFFSNRGNYDRNYKFVPELHSCDINFILESSRSWVEERTFMQDLCKRILGVMFSLNSFDKCLSFPDTGVTTYYSEGCDKRDALNVKKYLSAKNVEGWNTRVIKIHTQSGIKYDIRLASVNIDSSHGYEKGPDSREFRITKGDYSPILSRVVEDLNKAREYATLEYESKMLDCYIRSFKTGLTFHHKEGSRLWVVGEDPDIETYLGFVETRRDPAHASAEFEGFVGFTNKGLCSQFTRLLSDTERLSALLPWPKEYEKNTLIQPRFKIVDLLLFAGSGVRKTKIIPAYGDICEAVGFKCLIFSNLTFPIKKDYNDIFLLEDDLNILKKHNETAQLIQLWLHKVMGHGSGKLFRKLGKRNFNFPVRKTRNPLTKDKVRSWYERNESFSSKFGDLSSTYEECRAECVGLYLCLNRDIINLFEVPDEDVDDVIYAIWLNLVYTAAIDSLLGYDYENNRWTDPFYQAIFVILRVLLDSGDSLVRIVETEHGKSISIRVNRSNIFTVGKKVIGDFATKLQIFKSTTDVESAQSLFSSYSTIPEEGRNPLGRWRPLTLANRRLPIEMYVQSNTLLVKHEEEDDTDDSDNAIYLLEDLPSKSKLQAVQMITKSFTDINLPPKTELQTLELVRVVEKDTPNQDTKVLNENTNTLQTNLPNPMGVPEATQAEAKTQTKTVEDQPTMIQTHHDTEQEHVAQSDLHEKPTGVLASHDATPESSGPAKTDAQEEKEREAIAENRGDGKHDSADVKEDIQAPIDTKDRSESENKNTTDEGNADKQRLESIISKQYKRRTESLSPTKDDFKIKSQTKKQDRRESRYFRDRPLSVEDVSDEQRAIIQSLYEDKYIPLLPEVSVSEIHRGRGIALELMEKILKYGEENIGSHFELLIKEERKSPNVEITATKESVDTLRDGYDTPSVTTLMRQKKKVTVYPMVNGLPEGINLKRYPLNASGVVSSFLDKLPRDMVDVLTELLFCDQGFLESKSPDGVPSVTLESNTVSEYDSEEYLRSLEYQNK</sequence>
<name>A0A7R9I1T4_9NEOP</name>
<organism evidence="4">
    <name type="scientific">Timema bartmani</name>
    <dbReference type="NCBI Taxonomy" id="61472"/>
    <lineage>
        <taxon>Eukaryota</taxon>
        <taxon>Metazoa</taxon>
        <taxon>Ecdysozoa</taxon>
        <taxon>Arthropoda</taxon>
        <taxon>Hexapoda</taxon>
        <taxon>Insecta</taxon>
        <taxon>Pterygota</taxon>
        <taxon>Neoptera</taxon>
        <taxon>Polyneoptera</taxon>
        <taxon>Phasmatodea</taxon>
        <taxon>Timematodea</taxon>
        <taxon>Timematoidea</taxon>
        <taxon>Timematidae</taxon>
        <taxon>Timema</taxon>
    </lineage>
</organism>
<protein>
    <submittedName>
        <fullName evidence="4">Uncharacterized protein</fullName>
    </submittedName>
</protein>
<dbReference type="AlphaFoldDB" id="A0A7R9I1T4"/>
<dbReference type="GO" id="GO:0046872">
    <property type="term" value="F:metal ion binding"/>
    <property type="evidence" value="ECO:0007669"/>
    <property type="project" value="UniProtKB-KW"/>
</dbReference>
<feature type="region of interest" description="Disordered" evidence="3">
    <location>
        <begin position="764"/>
        <end position="805"/>
    </location>
</feature>
<feature type="compositionally biased region" description="Basic and acidic residues" evidence="3">
    <location>
        <begin position="850"/>
        <end position="906"/>
    </location>
</feature>
<keyword evidence="1" id="KW-0479">Metal-binding</keyword>
<dbReference type="GO" id="GO:0008239">
    <property type="term" value="F:dipeptidyl-peptidase activity"/>
    <property type="evidence" value="ECO:0007669"/>
    <property type="project" value="TreeGrafter"/>
</dbReference>
<dbReference type="Pfam" id="PF03571">
    <property type="entry name" value="Peptidase_M49"/>
    <property type="match status" value="1"/>
</dbReference>
<evidence type="ECO:0000256" key="2">
    <source>
        <dbReference type="ARBA" id="ARBA00022801"/>
    </source>
</evidence>
<evidence type="ECO:0000256" key="3">
    <source>
        <dbReference type="SAM" id="MobiDB-lite"/>
    </source>
</evidence>
<dbReference type="EMBL" id="OD566574">
    <property type="protein sequence ID" value="CAD7444277.1"/>
    <property type="molecule type" value="Genomic_DNA"/>
</dbReference>
<proteinExistence type="predicted"/>
<dbReference type="PANTHER" id="PTHR23422:SF11">
    <property type="entry name" value="DIPEPTIDYL PEPTIDASE 3"/>
    <property type="match status" value="1"/>
</dbReference>
<accession>A0A7R9I1T4</accession>